<keyword evidence="2 5" id="KW-0812">Transmembrane</keyword>
<evidence type="ECO:0000256" key="2">
    <source>
        <dbReference type="ARBA" id="ARBA00022692"/>
    </source>
</evidence>
<keyword evidence="4 5" id="KW-0472">Membrane</keyword>
<sequence>MTTGATATTPPREGRAFDIGHRAVVAAPDEPAGGHEQAPAVHAPRRRRGPGILLDALFVRGGKLALLVFLSVGLLLPLASILSRALDADGPQLERLLDGTHFFWLLRNSLNVSFATVLVVIPLAYLYAYALQRTRLIGRRVWRGVSLLPLMAPSMFPAIALIYLFGNQGLLRTWFPDGIYGFWGILLGQIFYNFPMAVMILVSALSMADARLYDAAAAMGARHGRMFFTVTWPSTRYAVFTASCLVFTQTITNFGIPVVIGGDYQVLAMEAYKAVVGQQQFSYGALIGTLLLIPAILSFIVDRWMRRLQGSHMTSRASVYHVGRNRVRDSLFFVVVAAVSVTFLAIVTVAAVGSLINFWPYSMNFTLRHYDFTTSGDVGWLAYGNSITLSFLAALIGTPVVFTCAYLMERSGGQGGFIEPLLRFLCLLPMAVPGLVMGLGYVFFFNHPANPLNLLYGSMALMVMCCIVRFLTPAQMTATAALRQLSRDIEPASLSLRVPLVRTYWRVVLPICLPTVLEIFRYLFVSSMTSVSALIFLYSPDTILAAVAVLNMDDAGNLAGAAALSTLILLTSVGVSLLLSFVVSGLLRRTQAWRG</sequence>
<dbReference type="OrthoDB" id="7056428at2"/>
<accession>A0A556B1B9</accession>
<reference evidence="7 8" key="1">
    <citation type="submission" date="2019-07" db="EMBL/GenBank/DDBJ databases">
        <title>Qingshengfaniella alkalisoli gen. nov., sp. nov., isolated from saline soil.</title>
        <authorList>
            <person name="Xu L."/>
            <person name="Huang X.-X."/>
            <person name="Sun J.-Q."/>
        </authorList>
    </citation>
    <scope>NUCLEOTIDE SEQUENCE [LARGE SCALE GENOMIC DNA]</scope>
    <source>
        <strain evidence="7 8">DSM 27279</strain>
    </source>
</reference>
<dbReference type="EMBL" id="VLTJ01000002">
    <property type="protein sequence ID" value="TSH98944.1"/>
    <property type="molecule type" value="Genomic_DNA"/>
</dbReference>
<dbReference type="CDD" id="cd06261">
    <property type="entry name" value="TM_PBP2"/>
    <property type="match status" value="2"/>
</dbReference>
<feature type="transmembrane region" description="Helical" evidence="5">
    <location>
        <begin position="141"/>
        <end position="166"/>
    </location>
</feature>
<feature type="transmembrane region" description="Helical" evidence="5">
    <location>
        <begin position="420"/>
        <end position="442"/>
    </location>
</feature>
<dbReference type="GO" id="GO:0055085">
    <property type="term" value="P:transmembrane transport"/>
    <property type="evidence" value="ECO:0007669"/>
    <property type="project" value="InterPro"/>
</dbReference>
<proteinExistence type="inferred from homology"/>
<dbReference type="GO" id="GO:0005886">
    <property type="term" value="C:plasma membrane"/>
    <property type="evidence" value="ECO:0007669"/>
    <property type="project" value="UniProtKB-SubCell"/>
</dbReference>
<dbReference type="InterPro" id="IPR000515">
    <property type="entry name" value="MetI-like"/>
</dbReference>
<dbReference type="InterPro" id="IPR035906">
    <property type="entry name" value="MetI-like_sf"/>
</dbReference>
<feature type="transmembrane region" description="Helical" evidence="5">
    <location>
        <begin position="280"/>
        <end position="301"/>
    </location>
</feature>
<feature type="transmembrane region" description="Helical" evidence="5">
    <location>
        <begin position="380"/>
        <end position="408"/>
    </location>
</feature>
<dbReference type="PROSITE" id="PS50928">
    <property type="entry name" value="ABC_TM1"/>
    <property type="match status" value="2"/>
</dbReference>
<keyword evidence="8" id="KW-1185">Reference proteome</keyword>
<comment type="similarity">
    <text evidence="5">Belongs to the binding-protein-dependent transport system permease family.</text>
</comment>
<comment type="caution">
    <text evidence="7">The sequence shown here is derived from an EMBL/GenBank/DDBJ whole genome shotgun (WGS) entry which is preliminary data.</text>
</comment>
<feature type="transmembrane region" description="Helical" evidence="5">
    <location>
        <begin position="331"/>
        <end position="360"/>
    </location>
</feature>
<gene>
    <name evidence="7" type="ORF">FOZ76_00815</name>
</gene>
<dbReference type="PANTHER" id="PTHR43496">
    <property type="entry name" value="PROTEIN LPLB"/>
    <property type="match status" value="1"/>
</dbReference>
<dbReference type="NCBIfam" id="TIGR03262">
    <property type="entry name" value="PhnU2"/>
    <property type="match status" value="1"/>
</dbReference>
<evidence type="ECO:0000256" key="3">
    <source>
        <dbReference type="ARBA" id="ARBA00022989"/>
    </source>
</evidence>
<feature type="domain" description="ABC transmembrane type-1" evidence="6">
    <location>
        <begin position="383"/>
        <end position="579"/>
    </location>
</feature>
<dbReference type="AlphaFoldDB" id="A0A556B1B9"/>
<dbReference type="PANTHER" id="PTHR43496:SF1">
    <property type="entry name" value="POLYGALACTURONAN_RHAMNOGALACTURONAN TRANSPORT SYSTEM PERMEASE PROTEIN YTEP"/>
    <property type="match status" value="1"/>
</dbReference>
<dbReference type="InterPro" id="IPR017664">
    <property type="entry name" value="AminoethylPonate_ABC_perm-1"/>
</dbReference>
<evidence type="ECO:0000256" key="5">
    <source>
        <dbReference type="RuleBase" id="RU363032"/>
    </source>
</evidence>
<name>A0A556B1B9_9BURK</name>
<comment type="subcellular location">
    <subcellularLocation>
        <location evidence="1 5">Cell membrane</location>
        <topology evidence="1 5">Multi-pass membrane protein</topology>
    </subcellularLocation>
</comment>
<feature type="transmembrane region" description="Helical" evidence="5">
    <location>
        <begin position="558"/>
        <end position="587"/>
    </location>
</feature>
<evidence type="ECO:0000313" key="8">
    <source>
        <dbReference type="Proteomes" id="UP000318405"/>
    </source>
</evidence>
<evidence type="ECO:0000313" key="7">
    <source>
        <dbReference type="EMBL" id="TSH98944.1"/>
    </source>
</evidence>
<evidence type="ECO:0000256" key="4">
    <source>
        <dbReference type="ARBA" id="ARBA00023136"/>
    </source>
</evidence>
<feature type="domain" description="ABC transmembrane type-1" evidence="6">
    <location>
        <begin position="106"/>
        <end position="302"/>
    </location>
</feature>
<keyword evidence="3 5" id="KW-1133">Transmembrane helix</keyword>
<organism evidence="7 8">
    <name type="scientific">Verticiella sediminum</name>
    <dbReference type="NCBI Taxonomy" id="1247510"/>
    <lineage>
        <taxon>Bacteria</taxon>
        <taxon>Pseudomonadati</taxon>
        <taxon>Pseudomonadota</taxon>
        <taxon>Betaproteobacteria</taxon>
        <taxon>Burkholderiales</taxon>
        <taxon>Alcaligenaceae</taxon>
        <taxon>Verticiella</taxon>
    </lineage>
</organism>
<dbReference type="Proteomes" id="UP000318405">
    <property type="component" value="Unassembled WGS sequence"/>
</dbReference>
<dbReference type="RefSeq" id="WP_143946222.1">
    <property type="nucleotide sequence ID" value="NZ_BAABMB010000001.1"/>
</dbReference>
<evidence type="ECO:0000256" key="1">
    <source>
        <dbReference type="ARBA" id="ARBA00004651"/>
    </source>
</evidence>
<feature type="transmembrane region" description="Helical" evidence="5">
    <location>
        <begin position="178"/>
        <end position="202"/>
    </location>
</feature>
<dbReference type="SUPFAM" id="SSF161098">
    <property type="entry name" value="MetI-like"/>
    <property type="match status" value="2"/>
</dbReference>
<feature type="transmembrane region" description="Helical" evidence="5">
    <location>
        <begin position="64"/>
        <end position="82"/>
    </location>
</feature>
<dbReference type="Pfam" id="PF00528">
    <property type="entry name" value="BPD_transp_1"/>
    <property type="match status" value="2"/>
</dbReference>
<keyword evidence="5" id="KW-0813">Transport</keyword>
<dbReference type="Gene3D" id="1.10.3720.10">
    <property type="entry name" value="MetI-like"/>
    <property type="match status" value="2"/>
</dbReference>
<feature type="transmembrane region" description="Helical" evidence="5">
    <location>
        <begin position="102"/>
        <end position="129"/>
    </location>
</feature>
<feature type="transmembrane region" description="Helical" evidence="5">
    <location>
        <begin position="454"/>
        <end position="472"/>
    </location>
</feature>
<feature type="transmembrane region" description="Helical" evidence="5">
    <location>
        <begin position="237"/>
        <end position="260"/>
    </location>
</feature>
<evidence type="ECO:0000259" key="6">
    <source>
        <dbReference type="PROSITE" id="PS50928"/>
    </source>
</evidence>
<protein>
    <submittedName>
        <fullName evidence="7">Putative 2-aminoethylphosphonate ABC transporter permease subunit</fullName>
    </submittedName>
</protein>